<dbReference type="AlphaFoldDB" id="A0A5D3WHU0"/>
<keyword evidence="4" id="KW-0805">Transcription regulation</keyword>
<dbReference type="GO" id="GO:0006355">
    <property type="term" value="P:regulation of DNA-templated transcription"/>
    <property type="evidence" value="ECO:0007669"/>
    <property type="project" value="InterPro"/>
</dbReference>
<dbReference type="PRINTS" id="PR01727">
    <property type="entry name" value="DNABINDINGHU"/>
</dbReference>
<dbReference type="GO" id="GO:0030527">
    <property type="term" value="F:structural constituent of chromatin"/>
    <property type="evidence" value="ECO:0007669"/>
    <property type="project" value="InterPro"/>
</dbReference>
<dbReference type="Pfam" id="PF00216">
    <property type="entry name" value="Bac_DNA_binding"/>
    <property type="match status" value="1"/>
</dbReference>
<dbReference type="InterPro" id="IPR010992">
    <property type="entry name" value="IHF-like_DNA-bd_dom_sf"/>
</dbReference>
<proteinExistence type="inferred from homology"/>
<dbReference type="PANTHER" id="PTHR33175:SF2">
    <property type="entry name" value="INTEGRATION HOST FACTOR SUBUNIT ALPHA"/>
    <property type="match status" value="1"/>
</dbReference>
<dbReference type="SUPFAM" id="SSF47729">
    <property type="entry name" value="IHF-like DNA-binding proteins"/>
    <property type="match status" value="1"/>
</dbReference>
<name>A0A5D3WHU0_9BACT</name>
<protein>
    <recommendedName>
        <fullName evidence="2">Integration host factor subunit alpha</fullName>
    </recommendedName>
</protein>
<comment type="similarity">
    <text evidence="1 8">Belongs to the bacterial histone-like protein family.</text>
</comment>
<reference evidence="9 10" key="1">
    <citation type="submission" date="2019-07" db="EMBL/GenBank/DDBJ databases">
        <title>Genomic Encyclopedia of Type Strains, Phase IV (KMG-IV): sequencing the most valuable type-strain genomes for metagenomic binning, comparative biology and taxonomic classification.</title>
        <authorList>
            <person name="Goeker M."/>
        </authorList>
    </citation>
    <scope>NUCLEOTIDE SEQUENCE [LARGE SCALE GENOMIC DNA]</scope>
    <source>
        <strain evidence="9 10">SS015</strain>
    </source>
</reference>
<dbReference type="InterPro" id="IPR005684">
    <property type="entry name" value="IHF_alpha"/>
</dbReference>
<dbReference type="RefSeq" id="WP_148896642.1">
    <property type="nucleotide sequence ID" value="NZ_VNIB01000012.1"/>
</dbReference>
<evidence type="ECO:0000256" key="1">
    <source>
        <dbReference type="ARBA" id="ARBA00010529"/>
    </source>
</evidence>
<keyword evidence="7" id="KW-0233">DNA recombination</keyword>
<dbReference type="PANTHER" id="PTHR33175">
    <property type="entry name" value="DNA-BINDING PROTEIN HU"/>
    <property type="match status" value="1"/>
</dbReference>
<dbReference type="GO" id="GO:0003677">
    <property type="term" value="F:DNA binding"/>
    <property type="evidence" value="ECO:0007669"/>
    <property type="project" value="UniProtKB-KW"/>
</dbReference>
<dbReference type="GO" id="GO:0009893">
    <property type="term" value="P:positive regulation of metabolic process"/>
    <property type="evidence" value="ECO:0007669"/>
    <property type="project" value="UniProtKB-ARBA"/>
</dbReference>
<evidence type="ECO:0000313" key="10">
    <source>
        <dbReference type="Proteomes" id="UP000324159"/>
    </source>
</evidence>
<evidence type="ECO:0000256" key="4">
    <source>
        <dbReference type="ARBA" id="ARBA00023015"/>
    </source>
</evidence>
<dbReference type="Gene3D" id="4.10.520.10">
    <property type="entry name" value="IHF-like DNA-binding proteins"/>
    <property type="match status" value="1"/>
</dbReference>
<comment type="caution">
    <text evidence="9">The sequence shown here is derived from an EMBL/GenBank/DDBJ whole genome shotgun (WGS) entry which is preliminary data.</text>
</comment>
<sequence length="91" mass="10077">MTKADIVENVSTRAGLTQKDAAEAVEEVLELIKSTLTQGEDVKITGFGKFQVRNKQSRVGRNPHTGEQIEISARRVLVFKPSPSLKELLNK</sequence>
<evidence type="ECO:0000256" key="2">
    <source>
        <dbReference type="ARBA" id="ARBA00018329"/>
    </source>
</evidence>
<accession>A0A5D3WHU0</accession>
<dbReference type="Proteomes" id="UP000324159">
    <property type="component" value="Unassembled WGS sequence"/>
</dbReference>
<dbReference type="GO" id="GO:0006310">
    <property type="term" value="P:DNA recombination"/>
    <property type="evidence" value="ECO:0007669"/>
    <property type="project" value="UniProtKB-KW"/>
</dbReference>
<dbReference type="EMBL" id="VNIB01000012">
    <property type="protein sequence ID" value="TYO96799.1"/>
    <property type="molecule type" value="Genomic_DNA"/>
</dbReference>
<dbReference type="InterPro" id="IPR000119">
    <property type="entry name" value="Hist_DNA-bd"/>
</dbReference>
<evidence type="ECO:0000256" key="3">
    <source>
        <dbReference type="ARBA" id="ARBA00022845"/>
    </source>
</evidence>
<dbReference type="GO" id="GO:0006417">
    <property type="term" value="P:regulation of translation"/>
    <property type="evidence" value="ECO:0007669"/>
    <property type="project" value="UniProtKB-KW"/>
</dbReference>
<keyword evidence="6" id="KW-0804">Transcription</keyword>
<dbReference type="CDD" id="cd13835">
    <property type="entry name" value="IHF_A"/>
    <property type="match status" value="1"/>
</dbReference>
<evidence type="ECO:0000256" key="7">
    <source>
        <dbReference type="ARBA" id="ARBA00023172"/>
    </source>
</evidence>
<organism evidence="9 10">
    <name type="scientific">Geothermobacter ehrlichii</name>
    <dbReference type="NCBI Taxonomy" id="213224"/>
    <lineage>
        <taxon>Bacteria</taxon>
        <taxon>Pseudomonadati</taxon>
        <taxon>Thermodesulfobacteriota</taxon>
        <taxon>Desulfuromonadia</taxon>
        <taxon>Desulfuromonadales</taxon>
        <taxon>Geothermobacteraceae</taxon>
        <taxon>Geothermobacter</taxon>
    </lineage>
</organism>
<keyword evidence="5" id="KW-0238">DNA-binding</keyword>
<dbReference type="PROSITE" id="PS00045">
    <property type="entry name" value="HISTONE_LIKE"/>
    <property type="match status" value="1"/>
</dbReference>
<keyword evidence="10" id="KW-1185">Reference proteome</keyword>
<evidence type="ECO:0000256" key="5">
    <source>
        <dbReference type="ARBA" id="ARBA00023125"/>
    </source>
</evidence>
<dbReference type="InterPro" id="IPR020816">
    <property type="entry name" value="Histone-like_DNA-bd_CS"/>
</dbReference>
<dbReference type="OrthoDB" id="9797747at2"/>
<keyword evidence="3" id="KW-0810">Translation regulation</keyword>
<evidence type="ECO:0000256" key="6">
    <source>
        <dbReference type="ARBA" id="ARBA00023163"/>
    </source>
</evidence>
<evidence type="ECO:0000313" key="9">
    <source>
        <dbReference type="EMBL" id="TYO96799.1"/>
    </source>
</evidence>
<dbReference type="SMART" id="SM00411">
    <property type="entry name" value="BHL"/>
    <property type="match status" value="1"/>
</dbReference>
<gene>
    <name evidence="9" type="ORF">EDC39_11287</name>
</gene>
<dbReference type="GO" id="GO:0005829">
    <property type="term" value="C:cytosol"/>
    <property type="evidence" value="ECO:0007669"/>
    <property type="project" value="TreeGrafter"/>
</dbReference>
<dbReference type="NCBIfam" id="NF001401">
    <property type="entry name" value="PRK00285.1"/>
    <property type="match status" value="1"/>
</dbReference>
<evidence type="ECO:0000256" key="8">
    <source>
        <dbReference type="RuleBase" id="RU003939"/>
    </source>
</evidence>